<dbReference type="EMBL" id="CP096205">
    <property type="protein sequence ID" value="UPQ80664.1"/>
    <property type="molecule type" value="Genomic_DNA"/>
</dbReference>
<proteinExistence type="predicted"/>
<feature type="signal peptide" evidence="2">
    <location>
        <begin position="1"/>
        <end position="20"/>
    </location>
</feature>
<name>A0ABY4KIK4_9FLAO</name>
<accession>A0ABY4KIK4</accession>
<sequence>MKKALFILGMILTFATTTVSCTTDDMEVETQGNTTVTENNDQTNIDPKKGGN</sequence>
<protein>
    <submittedName>
        <fullName evidence="3">Uncharacterized protein</fullName>
    </submittedName>
</protein>
<keyword evidence="4" id="KW-1185">Reference proteome</keyword>
<feature type="chain" id="PRO_5045896661" evidence="2">
    <location>
        <begin position="21"/>
        <end position="52"/>
    </location>
</feature>
<keyword evidence="2" id="KW-0732">Signal</keyword>
<evidence type="ECO:0000313" key="4">
    <source>
        <dbReference type="Proteomes" id="UP000830583"/>
    </source>
</evidence>
<dbReference type="RefSeq" id="WP_248436553.1">
    <property type="nucleotide sequence ID" value="NZ_CP096205.1"/>
</dbReference>
<dbReference type="Proteomes" id="UP000830583">
    <property type="component" value="Chromosome"/>
</dbReference>
<gene>
    <name evidence="3" type="ORF">M0M57_07440</name>
</gene>
<organism evidence="3 4">
    <name type="scientific">Flavobacterium azooxidireducens</name>
    <dbReference type="NCBI Taxonomy" id="1871076"/>
    <lineage>
        <taxon>Bacteria</taxon>
        <taxon>Pseudomonadati</taxon>
        <taxon>Bacteroidota</taxon>
        <taxon>Flavobacteriia</taxon>
        <taxon>Flavobacteriales</taxon>
        <taxon>Flavobacteriaceae</taxon>
        <taxon>Flavobacterium</taxon>
    </lineage>
</organism>
<feature type="compositionally biased region" description="Polar residues" evidence="1">
    <location>
        <begin position="30"/>
        <end position="45"/>
    </location>
</feature>
<reference evidence="3" key="1">
    <citation type="submission" date="2022-04" db="EMBL/GenBank/DDBJ databases">
        <title>Consumption of N2O by Flavobacterium azooxidireducens sp. nov. isolated from Decomposing Leaf Litter of Phragmites australis (Cav.).</title>
        <authorList>
            <person name="Behrendt U."/>
            <person name="Spanner T."/>
            <person name="Augustin J."/>
            <person name="Horn M.A."/>
            <person name="Kolb S."/>
            <person name="Ulrich A."/>
        </authorList>
    </citation>
    <scope>NUCLEOTIDE SEQUENCE</scope>
    <source>
        <strain evidence="3">IGB 4-14</strain>
    </source>
</reference>
<evidence type="ECO:0000256" key="1">
    <source>
        <dbReference type="SAM" id="MobiDB-lite"/>
    </source>
</evidence>
<evidence type="ECO:0000313" key="3">
    <source>
        <dbReference type="EMBL" id="UPQ80664.1"/>
    </source>
</evidence>
<dbReference type="PROSITE" id="PS51257">
    <property type="entry name" value="PROKAR_LIPOPROTEIN"/>
    <property type="match status" value="1"/>
</dbReference>
<feature type="region of interest" description="Disordered" evidence="1">
    <location>
        <begin position="30"/>
        <end position="52"/>
    </location>
</feature>
<evidence type="ECO:0000256" key="2">
    <source>
        <dbReference type="SAM" id="SignalP"/>
    </source>
</evidence>